<evidence type="ECO:0000256" key="1">
    <source>
        <dbReference type="SAM" id="MobiDB-lite"/>
    </source>
</evidence>
<organism evidence="2">
    <name type="scientific">Spodoptera frugiperda</name>
    <name type="common">Fall armyworm</name>
    <dbReference type="NCBI Taxonomy" id="7108"/>
    <lineage>
        <taxon>Eukaryota</taxon>
        <taxon>Metazoa</taxon>
        <taxon>Ecdysozoa</taxon>
        <taxon>Arthropoda</taxon>
        <taxon>Hexapoda</taxon>
        <taxon>Insecta</taxon>
        <taxon>Pterygota</taxon>
        <taxon>Neoptera</taxon>
        <taxon>Endopterygota</taxon>
        <taxon>Lepidoptera</taxon>
        <taxon>Glossata</taxon>
        <taxon>Ditrysia</taxon>
        <taxon>Noctuoidea</taxon>
        <taxon>Noctuidae</taxon>
        <taxon>Amphipyrinae</taxon>
        <taxon>Spodoptera</taxon>
    </lineage>
</organism>
<feature type="compositionally biased region" description="Acidic residues" evidence="1">
    <location>
        <begin position="28"/>
        <end position="37"/>
    </location>
</feature>
<reference evidence="2" key="1">
    <citation type="submission" date="2016-07" db="EMBL/GenBank/DDBJ databases">
        <authorList>
            <person name="Bretaudeau A."/>
        </authorList>
    </citation>
    <scope>NUCLEOTIDE SEQUENCE</scope>
    <source>
        <strain evidence="2">Rice</strain>
        <tissue evidence="2">Whole body</tissue>
    </source>
</reference>
<evidence type="ECO:0000313" key="2">
    <source>
        <dbReference type="EMBL" id="SOQ42726.1"/>
    </source>
</evidence>
<protein>
    <submittedName>
        <fullName evidence="2">SFRICE_014553</fullName>
    </submittedName>
</protein>
<proteinExistence type="predicted"/>
<feature type="region of interest" description="Disordered" evidence="1">
    <location>
        <begin position="1"/>
        <end position="89"/>
    </location>
</feature>
<dbReference type="AlphaFoldDB" id="A0A2H1VPJ8"/>
<dbReference type="EMBL" id="ODYU01003669">
    <property type="protein sequence ID" value="SOQ42726.1"/>
    <property type="molecule type" value="Genomic_DNA"/>
</dbReference>
<accession>A0A2H1VPJ8</accession>
<gene>
    <name evidence="2" type="ORF">SFRICE_014553</name>
</gene>
<sequence length="332" mass="38431">MCTTAYPLGDEIGPPKNYCESPIYSNESDADLSDDDPSYSNRPRSRLGGAVRVSASSSSSSSDTTDSDPENVNAFVVEGPKKSRKRLRNTNKWKQIVAKTLRNTGKEYVSNTKSNKIVPARSIKDPCTSKFRIKCVDNINEIDRNLLFQKYWALGNLELQRSFIRNCMVEPNNAFYFIVNDTKIRVCKTFFINTLGICDRQIRTVKKKTNAQGFIEKDNRGKNQNKKRIEPATIQDIKNHINCIPRIESHYLRSSTSREYIGEEKTIMDLWRDFDKDQRDAGKATCEYWLYYDIFTKEFNIGFFQPKKDRCDLCFEYELASPEKKTTTKRKI</sequence>
<feature type="compositionally biased region" description="Low complexity" evidence="1">
    <location>
        <begin position="54"/>
        <end position="64"/>
    </location>
</feature>
<name>A0A2H1VPJ8_SPOFR</name>
<dbReference type="PANTHER" id="PTHR10773:SF19">
    <property type="match status" value="1"/>
</dbReference>
<dbReference type="PANTHER" id="PTHR10773">
    <property type="entry name" value="DNA-DIRECTED RNA POLYMERASES I, II, AND III SUBUNIT RPABC2"/>
    <property type="match status" value="1"/>
</dbReference>